<proteinExistence type="predicted"/>
<gene>
    <name evidence="3" type="primary">yheD_2</name>
    <name evidence="3" type="ORF">PAESOLCIP111_02209</name>
</gene>
<dbReference type="PROSITE" id="PS50975">
    <property type="entry name" value="ATP_GRASP"/>
    <property type="match status" value="1"/>
</dbReference>
<dbReference type="InterPro" id="IPR011761">
    <property type="entry name" value="ATP-grasp"/>
</dbReference>
<keyword evidence="4" id="KW-1185">Reference proteome</keyword>
<accession>A0A916K055</accession>
<name>A0A916K055_9BACL</name>
<evidence type="ECO:0000313" key="4">
    <source>
        <dbReference type="Proteomes" id="UP000693672"/>
    </source>
</evidence>
<comment type="caution">
    <text evidence="3">The sequence shown here is derived from an EMBL/GenBank/DDBJ whole genome shotgun (WGS) entry which is preliminary data.</text>
</comment>
<dbReference type="InterPro" id="IPR026838">
    <property type="entry name" value="YheC/D"/>
</dbReference>
<feature type="domain" description="ATP-grasp" evidence="2">
    <location>
        <begin position="114"/>
        <end position="338"/>
    </location>
</feature>
<keyword evidence="1" id="KW-0547">Nucleotide-binding</keyword>
<protein>
    <submittedName>
        <fullName evidence="3">Endospore coat-associated protein YheD</fullName>
    </submittedName>
</protein>
<organism evidence="3 4">
    <name type="scientific">Paenibacillus solanacearum</name>
    <dbReference type="NCBI Taxonomy" id="2048548"/>
    <lineage>
        <taxon>Bacteria</taxon>
        <taxon>Bacillati</taxon>
        <taxon>Bacillota</taxon>
        <taxon>Bacilli</taxon>
        <taxon>Bacillales</taxon>
        <taxon>Paenibacillaceae</taxon>
        <taxon>Paenibacillus</taxon>
    </lineage>
</organism>
<evidence type="ECO:0000256" key="1">
    <source>
        <dbReference type="PROSITE-ProRule" id="PRU00409"/>
    </source>
</evidence>
<dbReference type="Proteomes" id="UP000693672">
    <property type="component" value="Unassembled WGS sequence"/>
</dbReference>
<dbReference type="AlphaFoldDB" id="A0A916K055"/>
<dbReference type="Pfam" id="PF14398">
    <property type="entry name" value="ATPgrasp_YheCD"/>
    <property type="match status" value="1"/>
</dbReference>
<dbReference type="EMBL" id="CAJVAS010000007">
    <property type="protein sequence ID" value="CAG7619390.1"/>
    <property type="molecule type" value="Genomic_DNA"/>
</dbReference>
<evidence type="ECO:0000313" key="3">
    <source>
        <dbReference type="EMBL" id="CAG7619390.1"/>
    </source>
</evidence>
<dbReference type="GO" id="GO:0046872">
    <property type="term" value="F:metal ion binding"/>
    <property type="evidence" value="ECO:0007669"/>
    <property type="project" value="InterPro"/>
</dbReference>
<sequence>MKSIGILVDDRVFRNLRKKRTGTERIPLYNKAASACGVKPVYLSLNHMNPGQGTAYGWTYARGKYVYGKVRIPRAIHNRTFPSSGRSRKNLSRLSRISYVFNGCNRYSKYRIHKMLKSAFSANLPRTANYSKSNLKRMMKKFDSLYVKPQKGSVGDGIMKLSRSGNGRWVAQLPGRKHAGTKESARKIVHQKAKRKPYLIQEGIALAKYKGKPFDIRVSVQRSGDGNWHVTGIVGKVARKGSHVTNLARGGKAKKCTSLFRSLPHPQSASDSVKQLSLRITKFLSKRLHRLADVGLDIGVNRKGKPYFIELNCRDQRYSFMKAGMGSTFYDSYANPVRYGKYVLKRRG</sequence>
<evidence type="ECO:0000259" key="2">
    <source>
        <dbReference type="PROSITE" id="PS50975"/>
    </source>
</evidence>
<keyword evidence="1" id="KW-0067">ATP-binding</keyword>
<dbReference type="RefSeq" id="WP_218091987.1">
    <property type="nucleotide sequence ID" value="NZ_CAJVAS010000007.1"/>
</dbReference>
<dbReference type="GO" id="GO:0005524">
    <property type="term" value="F:ATP binding"/>
    <property type="evidence" value="ECO:0007669"/>
    <property type="project" value="UniProtKB-UniRule"/>
</dbReference>
<reference evidence="3" key="1">
    <citation type="submission" date="2021-06" db="EMBL/GenBank/DDBJ databases">
        <authorList>
            <person name="Criscuolo A."/>
        </authorList>
    </citation>
    <scope>NUCLEOTIDE SEQUENCE</scope>
    <source>
        <strain evidence="3">CIP111600</strain>
    </source>
</reference>